<dbReference type="KEGG" id="hbs:IPV69_09810"/>
<evidence type="ECO:0000313" key="4">
    <source>
        <dbReference type="Proteomes" id="UP000593765"/>
    </source>
</evidence>
<dbReference type="PANTHER" id="PTHR34512:SF30">
    <property type="entry name" value="OUTER MEMBRANE PROTEIN ASSEMBLY FACTOR BAMB"/>
    <property type="match status" value="1"/>
</dbReference>
<evidence type="ECO:0000313" key="3">
    <source>
        <dbReference type="EMBL" id="QOV91630.1"/>
    </source>
</evidence>
<proteinExistence type="predicted"/>
<dbReference type="Pfam" id="PF13360">
    <property type="entry name" value="PQQ_2"/>
    <property type="match status" value="1"/>
</dbReference>
<dbReference type="SMART" id="SM00564">
    <property type="entry name" value="PQQ"/>
    <property type="match status" value="5"/>
</dbReference>
<dbReference type="InterPro" id="IPR015943">
    <property type="entry name" value="WD40/YVTN_repeat-like_dom_sf"/>
</dbReference>
<dbReference type="PANTHER" id="PTHR34512">
    <property type="entry name" value="CELL SURFACE PROTEIN"/>
    <property type="match status" value="1"/>
</dbReference>
<gene>
    <name evidence="3" type="ORF">IPV69_09810</name>
</gene>
<name>A0A7M2X4E0_9BACT</name>
<keyword evidence="1" id="KW-0732">Signal</keyword>
<dbReference type="AlphaFoldDB" id="A0A7M2X4E0"/>
<evidence type="ECO:0000259" key="2">
    <source>
        <dbReference type="Pfam" id="PF13360"/>
    </source>
</evidence>
<feature type="signal peptide" evidence="1">
    <location>
        <begin position="1"/>
        <end position="21"/>
    </location>
</feature>
<protein>
    <submittedName>
        <fullName evidence="3">PQQ-binding-like beta-propeller repeat protein</fullName>
    </submittedName>
</protein>
<dbReference type="Gene3D" id="2.130.10.10">
    <property type="entry name" value="YVTN repeat-like/Quinoprotein amine dehydrogenase"/>
    <property type="match status" value="2"/>
</dbReference>
<sequence length="416" mass="43581">MTNARLIAAFLAASGAASAFAADWPQWRGPNRDGYAVTETKLPDKLPANLPVVWKSPIGFGLDSPVVAGGKVFFLAEKDGKEVVHAVAADGKPIWSAELDETFKDGQSDAGPRCTAVVDGDLLYAQSCRGTLRCLAVADGKEVWATNFTKDFEATFTGEKGKAEGHTRHGNTGAPVVDGDHLIAGVGGKEATYVCFDKKTGKVVWKTALENLLPAYAAPIVASPAGVKQVIAFTTGGVVGIDRESGKALWTVAQKTALGRHVTTPTVAGDMIVVGSFNIGLVGIKLSKSDTGVKAEQIWQTKDAMPNFSSPVLVGGTHVIGVGQGLKVFCAEVATGKIAWSADATLGKAHAGLIVVGDKVLALGDNGELVMFAADVNAYRELGRSQVAGKNWCTPAYVDGKLFLRDAKELKCLEIK</sequence>
<evidence type="ECO:0000256" key="1">
    <source>
        <dbReference type="SAM" id="SignalP"/>
    </source>
</evidence>
<organism evidence="3 4">
    <name type="scientific">Humisphaera borealis</name>
    <dbReference type="NCBI Taxonomy" id="2807512"/>
    <lineage>
        <taxon>Bacteria</taxon>
        <taxon>Pseudomonadati</taxon>
        <taxon>Planctomycetota</taxon>
        <taxon>Phycisphaerae</taxon>
        <taxon>Tepidisphaerales</taxon>
        <taxon>Tepidisphaeraceae</taxon>
        <taxon>Humisphaera</taxon>
    </lineage>
</organism>
<keyword evidence="4" id="KW-1185">Reference proteome</keyword>
<reference evidence="3 4" key="1">
    <citation type="submission" date="2020-10" db="EMBL/GenBank/DDBJ databases">
        <title>Wide distribution of Phycisphaera-like planctomycetes from WD2101 soil group in peatlands and genome analysis of the first cultivated representative.</title>
        <authorList>
            <person name="Dedysh S.N."/>
            <person name="Beletsky A.V."/>
            <person name="Ivanova A."/>
            <person name="Kulichevskaya I.S."/>
            <person name="Suzina N.E."/>
            <person name="Philippov D.A."/>
            <person name="Rakitin A.L."/>
            <person name="Mardanov A.V."/>
            <person name="Ravin N.V."/>
        </authorList>
    </citation>
    <scope>NUCLEOTIDE SEQUENCE [LARGE SCALE GENOMIC DNA]</scope>
    <source>
        <strain evidence="3 4">M1803</strain>
    </source>
</reference>
<feature type="chain" id="PRO_5034742051" evidence="1">
    <location>
        <begin position="22"/>
        <end position="416"/>
    </location>
</feature>
<dbReference type="Proteomes" id="UP000593765">
    <property type="component" value="Chromosome"/>
</dbReference>
<feature type="domain" description="Pyrrolo-quinoline quinone repeat" evidence="2">
    <location>
        <begin position="81"/>
        <end position="341"/>
    </location>
</feature>
<dbReference type="SUPFAM" id="SSF50998">
    <property type="entry name" value="Quinoprotein alcohol dehydrogenase-like"/>
    <property type="match status" value="1"/>
</dbReference>
<dbReference type="InterPro" id="IPR002372">
    <property type="entry name" value="PQQ_rpt_dom"/>
</dbReference>
<dbReference type="InterPro" id="IPR018391">
    <property type="entry name" value="PQQ_b-propeller_rpt"/>
</dbReference>
<dbReference type="EMBL" id="CP063458">
    <property type="protein sequence ID" value="QOV91630.1"/>
    <property type="molecule type" value="Genomic_DNA"/>
</dbReference>
<accession>A0A7M2X4E0</accession>
<dbReference type="RefSeq" id="WP_206294931.1">
    <property type="nucleotide sequence ID" value="NZ_CP063458.1"/>
</dbReference>
<dbReference type="InterPro" id="IPR011047">
    <property type="entry name" value="Quinoprotein_ADH-like_sf"/>
</dbReference>